<dbReference type="AlphaFoldDB" id="A0AAE1ENT2"/>
<reference evidence="1" key="1">
    <citation type="submission" date="2023-10" db="EMBL/GenBank/DDBJ databases">
        <title>Genome assemblies of two species of porcelain crab, Petrolisthes cinctipes and Petrolisthes manimaculis (Anomura: Porcellanidae).</title>
        <authorList>
            <person name="Angst P."/>
        </authorList>
    </citation>
    <scope>NUCLEOTIDE SEQUENCE</scope>
    <source>
        <strain evidence="1">PB745_01</strain>
        <tissue evidence="1">Gill</tissue>
    </source>
</reference>
<dbReference type="Proteomes" id="UP001286313">
    <property type="component" value="Unassembled WGS sequence"/>
</dbReference>
<name>A0AAE1ENT2_PETCI</name>
<evidence type="ECO:0000313" key="1">
    <source>
        <dbReference type="EMBL" id="KAK3859317.1"/>
    </source>
</evidence>
<comment type="caution">
    <text evidence="1">The sequence shown here is derived from an EMBL/GenBank/DDBJ whole genome shotgun (WGS) entry which is preliminary data.</text>
</comment>
<organism evidence="1 2">
    <name type="scientific">Petrolisthes cinctipes</name>
    <name type="common">Flat porcelain crab</name>
    <dbReference type="NCBI Taxonomy" id="88211"/>
    <lineage>
        <taxon>Eukaryota</taxon>
        <taxon>Metazoa</taxon>
        <taxon>Ecdysozoa</taxon>
        <taxon>Arthropoda</taxon>
        <taxon>Crustacea</taxon>
        <taxon>Multicrustacea</taxon>
        <taxon>Malacostraca</taxon>
        <taxon>Eumalacostraca</taxon>
        <taxon>Eucarida</taxon>
        <taxon>Decapoda</taxon>
        <taxon>Pleocyemata</taxon>
        <taxon>Anomura</taxon>
        <taxon>Galatheoidea</taxon>
        <taxon>Porcellanidae</taxon>
        <taxon>Petrolisthes</taxon>
    </lineage>
</organism>
<sequence>MAANSSQGKKELVLVEGDPIFCSKPSHHPSLQGHSKVMKALVDASTTISVIQYQTNCDIYTLTVDMFSHPPSPSLPPPGRPFIWTPQPTSLPRIVTQWFIVAG</sequence>
<keyword evidence="2" id="KW-1185">Reference proteome</keyword>
<accession>A0AAE1ENT2</accession>
<protein>
    <submittedName>
        <fullName evidence="1">Uncharacterized protein</fullName>
    </submittedName>
</protein>
<dbReference type="EMBL" id="JAWQEG010005052">
    <property type="protein sequence ID" value="KAK3859317.1"/>
    <property type="molecule type" value="Genomic_DNA"/>
</dbReference>
<proteinExistence type="predicted"/>
<gene>
    <name evidence="1" type="ORF">Pcinc_034555</name>
</gene>
<evidence type="ECO:0000313" key="2">
    <source>
        <dbReference type="Proteomes" id="UP001286313"/>
    </source>
</evidence>